<dbReference type="InterPro" id="IPR011006">
    <property type="entry name" value="CheY-like_superfamily"/>
</dbReference>
<dbReference type="InterPro" id="IPR007492">
    <property type="entry name" value="LytTR_DNA-bd_dom"/>
</dbReference>
<accession>A0A5C7FQ61</accession>
<evidence type="ECO:0000259" key="3">
    <source>
        <dbReference type="PROSITE" id="PS50930"/>
    </source>
</evidence>
<dbReference type="EMBL" id="VOXD01000026">
    <property type="protein sequence ID" value="TXF88130.1"/>
    <property type="molecule type" value="Genomic_DNA"/>
</dbReference>
<dbReference type="RefSeq" id="WP_147931756.1">
    <property type="nucleotide sequence ID" value="NZ_VOXD01000026.1"/>
</dbReference>
<name>A0A5C7FQ61_9BACT</name>
<reference evidence="4 5" key="1">
    <citation type="submission" date="2019-08" db="EMBL/GenBank/DDBJ databases">
        <title>Lewinella sp. strain SSH13 Genome sequencing and assembly.</title>
        <authorList>
            <person name="Kim I."/>
        </authorList>
    </citation>
    <scope>NUCLEOTIDE SEQUENCE [LARGE SCALE GENOMIC DNA]</scope>
    <source>
        <strain evidence="4 5">SSH13</strain>
    </source>
</reference>
<dbReference type="AlphaFoldDB" id="A0A5C7FQ61"/>
<gene>
    <name evidence="4" type="ORF">FUA23_15935</name>
</gene>
<dbReference type="SMART" id="SM00448">
    <property type="entry name" value="REC"/>
    <property type="match status" value="1"/>
</dbReference>
<dbReference type="SMART" id="SM00850">
    <property type="entry name" value="LytTR"/>
    <property type="match status" value="1"/>
</dbReference>
<dbReference type="Proteomes" id="UP000321907">
    <property type="component" value="Unassembled WGS sequence"/>
</dbReference>
<keyword evidence="5" id="KW-1185">Reference proteome</keyword>
<dbReference type="Gene3D" id="2.40.50.1020">
    <property type="entry name" value="LytTr DNA-binding domain"/>
    <property type="match status" value="1"/>
</dbReference>
<comment type="caution">
    <text evidence="4">The sequence shown here is derived from an EMBL/GenBank/DDBJ whole genome shotgun (WGS) entry which is preliminary data.</text>
</comment>
<dbReference type="PROSITE" id="PS50110">
    <property type="entry name" value="RESPONSE_REGULATORY"/>
    <property type="match status" value="1"/>
</dbReference>
<dbReference type="InterPro" id="IPR001789">
    <property type="entry name" value="Sig_transdc_resp-reg_receiver"/>
</dbReference>
<dbReference type="InterPro" id="IPR046947">
    <property type="entry name" value="LytR-like"/>
</dbReference>
<feature type="domain" description="Response regulatory" evidence="2">
    <location>
        <begin position="3"/>
        <end position="116"/>
    </location>
</feature>
<dbReference type="PANTHER" id="PTHR37299">
    <property type="entry name" value="TRANSCRIPTIONAL REGULATOR-RELATED"/>
    <property type="match status" value="1"/>
</dbReference>
<feature type="modified residue" description="4-aspartylphosphate" evidence="1">
    <location>
        <position position="55"/>
    </location>
</feature>
<evidence type="ECO:0000259" key="2">
    <source>
        <dbReference type="PROSITE" id="PS50110"/>
    </source>
</evidence>
<dbReference type="PANTHER" id="PTHR37299:SF1">
    <property type="entry name" value="STAGE 0 SPORULATION PROTEIN A HOMOLOG"/>
    <property type="match status" value="1"/>
</dbReference>
<dbReference type="Pfam" id="PF04397">
    <property type="entry name" value="LytTR"/>
    <property type="match status" value="1"/>
</dbReference>
<dbReference type="GO" id="GO:0003677">
    <property type="term" value="F:DNA binding"/>
    <property type="evidence" value="ECO:0007669"/>
    <property type="project" value="InterPro"/>
</dbReference>
<keyword evidence="1" id="KW-0597">Phosphoprotein</keyword>
<organism evidence="4 5">
    <name type="scientific">Neolewinella aurantiaca</name>
    <dbReference type="NCBI Taxonomy" id="2602767"/>
    <lineage>
        <taxon>Bacteria</taxon>
        <taxon>Pseudomonadati</taxon>
        <taxon>Bacteroidota</taxon>
        <taxon>Saprospiria</taxon>
        <taxon>Saprospirales</taxon>
        <taxon>Lewinellaceae</taxon>
        <taxon>Neolewinella</taxon>
    </lineage>
</organism>
<dbReference type="Pfam" id="PF00072">
    <property type="entry name" value="Response_reg"/>
    <property type="match status" value="1"/>
</dbReference>
<proteinExistence type="predicted"/>
<feature type="domain" description="HTH LytTR-type" evidence="3">
    <location>
        <begin position="129"/>
        <end position="234"/>
    </location>
</feature>
<evidence type="ECO:0000313" key="4">
    <source>
        <dbReference type="EMBL" id="TXF88130.1"/>
    </source>
</evidence>
<dbReference type="PROSITE" id="PS50930">
    <property type="entry name" value="HTH_LYTTR"/>
    <property type="match status" value="1"/>
</dbReference>
<sequence>MYNALVIDDEADARNVMRKLLELFCPEISLMLEAEDGEEALKMVSSRKFDFAFVDIQLNGESGIDVAKQISRYCPNIIFVTAYDKYAVEAFQTEAIHYLLKPVDPELLQQAIRRSNLQFDAPSEFDNRIFLTTKEKMIVLHHDEIRYMAGDRNYTTFYYGKENVLVSRNLAHYERLLDSPSFYRIHQSYLVNSKYVAGVRARDQQGNYCVILRNGDEIPLARSRRKAFVSHMGWK</sequence>
<dbReference type="GO" id="GO:0000156">
    <property type="term" value="F:phosphorelay response regulator activity"/>
    <property type="evidence" value="ECO:0007669"/>
    <property type="project" value="InterPro"/>
</dbReference>
<dbReference type="SUPFAM" id="SSF52172">
    <property type="entry name" value="CheY-like"/>
    <property type="match status" value="1"/>
</dbReference>
<evidence type="ECO:0000256" key="1">
    <source>
        <dbReference type="PROSITE-ProRule" id="PRU00169"/>
    </source>
</evidence>
<evidence type="ECO:0000313" key="5">
    <source>
        <dbReference type="Proteomes" id="UP000321907"/>
    </source>
</evidence>
<dbReference type="OrthoDB" id="9787344at2"/>
<dbReference type="Gene3D" id="3.40.50.2300">
    <property type="match status" value="1"/>
</dbReference>
<protein>
    <submittedName>
        <fullName evidence="4">Response regulator transcription factor</fullName>
    </submittedName>
</protein>